<comment type="caution">
    <text evidence="1">The sequence shown here is derived from an EMBL/GenBank/DDBJ whole genome shotgun (WGS) entry which is preliminary data.</text>
</comment>
<evidence type="ECO:0000313" key="1">
    <source>
        <dbReference type="EMBL" id="GAI50095.1"/>
    </source>
</evidence>
<gene>
    <name evidence="1" type="ORF">S06H3_62654</name>
</gene>
<accession>X1QGF3</accession>
<name>X1QGF3_9ZZZZ</name>
<organism evidence="1">
    <name type="scientific">marine sediment metagenome</name>
    <dbReference type="NCBI Taxonomy" id="412755"/>
    <lineage>
        <taxon>unclassified sequences</taxon>
        <taxon>metagenomes</taxon>
        <taxon>ecological metagenomes</taxon>
    </lineage>
</organism>
<reference evidence="1" key="1">
    <citation type="journal article" date="2014" name="Front. Microbiol.">
        <title>High frequency of phylogenetically diverse reductive dehalogenase-homologous genes in deep subseafloor sedimentary metagenomes.</title>
        <authorList>
            <person name="Kawai M."/>
            <person name="Futagami T."/>
            <person name="Toyoda A."/>
            <person name="Takaki Y."/>
            <person name="Nishi S."/>
            <person name="Hori S."/>
            <person name="Arai W."/>
            <person name="Tsubouchi T."/>
            <person name="Morono Y."/>
            <person name="Uchiyama I."/>
            <person name="Ito T."/>
            <person name="Fujiyama A."/>
            <person name="Inagaki F."/>
            <person name="Takami H."/>
        </authorList>
    </citation>
    <scope>NUCLEOTIDE SEQUENCE</scope>
    <source>
        <strain evidence="1">Expedition CK06-06</strain>
    </source>
</reference>
<proteinExistence type="predicted"/>
<dbReference type="EMBL" id="BARV01041366">
    <property type="protein sequence ID" value="GAI50095.1"/>
    <property type="molecule type" value="Genomic_DNA"/>
</dbReference>
<sequence>PFIDSALYVAEYRNFWWKKIREAKGTIEIHPLPKVSPYPKARDEICDEPTEDKGKNFGRIARIGIMDEYVKQFDQLKLLGIKIEKWRRFFKEKND</sequence>
<dbReference type="AlphaFoldDB" id="X1QGF3"/>
<feature type="non-terminal residue" evidence="1">
    <location>
        <position position="1"/>
    </location>
</feature>
<protein>
    <submittedName>
        <fullName evidence="1">Uncharacterized protein</fullName>
    </submittedName>
</protein>